<proteinExistence type="predicted"/>
<dbReference type="Gene3D" id="3.40.50.300">
    <property type="entry name" value="P-loop containing nucleotide triphosphate hydrolases"/>
    <property type="match status" value="2"/>
</dbReference>
<name>A0A9X3N3D1_9ACTN</name>
<accession>A0A9X3N3D1</accession>
<keyword evidence="3" id="KW-1185">Reference proteome</keyword>
<dbReference type="InterPro" id="IPR002789">
    <property type="entry name" value="HerA_central"/>
</dbReference>
<dbReference type="PANTHER" id="PTHR42957">
    <property type="entry name" value="HELICASE MJ1565-RELATED"/>
    <property type="match status" value="1"/>
</dbReference>
<dbReference type="PANTHER" id="PTHR42957:SF1">
    <property type="entry name" value="HELICASE MJ1565-RELATED"/>
    <property type="match status" value="1"/>
</dbReference>
<sequence length="691" mass="75127">MGTVESVAPHEIRVSLDLDAPQAVALNAGEPQRFPRINGFVLIPNEIGSVVGIVTWLGVERSPFPKRTGLRDFGLVDLPYPLRKLTLVPLGTLKSRVVGETLVYELQRGVASFPSVGDPVSLPTAAQLRALVEARDVDRRVTIGHSPLGADARVSVDPDKLFGRHLAVLGNTGSGKSCSVAGLIRWSLEDAAAARVDKSKPVNARFIVLDPNGEYRRTFEDLGQVRLFEVVGGQIAESEKPKAQPLRVPAWMWDSHEWAAFAQAAPATQRPLLLQGLRNMRSGAILESGPALRLARMVGGHRVLLRDRVASVPAYTGRYKGAKDCGIQLDAFAEGLERYRGEIPAAEGELDALIGGIQSATASRRNEWTPPGENRPVVSFDDFSEGALEDVLVLIDKLLATLPSPHPLGGSNEDAPIEFDPTELAGHLEVLAGSAEFAQAAAWAGTLLLRVRSMLADSRVGPIAAPPQDITLAQWLEDYLGLPDGSNGSIAVLDLSLVPAEVLHLVIAVLSRLIFEALQRYRRLNGVELPTALVLEEAHTFVQRYLPDETISLAGRQCRETFERIAREGRKFGLGLVLSSQRPSELSPTVLAQCNTFLLHRLVNDQDQQLVARLVPDNLGGLLRELPSMPSQQAILLGWATPVPVLVEMRHLPKEQRPHAADPQFWGVWTGSEKREAGWEPVITDWTGDSG</sequence>
<dbReference type="EMBL" id="JAPDOD010000056">
    <property type="protein sequence ID" value="MDA0166012.1"/>
    <property type="molecule type" value="Genomic_DNA"/>
</dbReference>
<evidence type="ECO:0000313" key="2">
    <source>
        <dbReference type="EMBL" id="MDA0166012.1"/>
    </source>
</evidence>
<dbReference type="AlphaFoldDB" id="A0A9X3N3D1"/>
<dbReference type="Proteomes" id="UP001149140">
    <property type="component" value="Unassembled WGS sequence"/>
</dbReference>
<dbReference type="RefSeq" id="WP_270045274.1">
    <property type="nucleotide sequence ID" value="NZ_JAPDOD010000056.1"/>
</dbReference>
<comment type="caution">
    <text evidence="2">The sequence shown here is derived from an EMBL/GenBank/DDBJ whole genome shotgun (WGS) entry which is preliminary data.</text>
</comment>
<protein>
    <submittedName>
        <fullName evidence="2">DUF87 domain-containing protein</fullName>
    </submittedName>
</protein>
<dbReference type="Pfam" id="PF01935">
    <property type="entry name" value="DUF87"/>
    <property type="match status" value="1"/>
</dbReference>
<dbReference type="InterPro" id="IPR027417">
    <property type="entry name" value="P-loop_NTPase"/>
</dbReference>
<feature type="domain" description="Helicase HerA central" evidence="1">
    <location>
        <begin position="142"/>
        <end position="282"/>
    </location>
</feature>
<gene>
    <name evidence="2" type="ORF">OM076_37455</name>
</gene>
<organism evidence="2 3">
    <name type="scientific">Solirubrobacter ginsenosidimutans</name>
    <dbReference type="NCBI Taxonomy" id="490573"/>
    <lineage>
        <taxon>Bacteria</taxon>
        <taxon>Bacillati</taxon>
        <taxon>Actinomycetota</taxon>
        <taxon>Thermoleophilia</taxon>
        <taxon>Solirubrobacterales</taxon>
        <taxon>Solirubrobacteraceae</taxon>
        <taxon>Solirubrobacter</taxon>
    </lineage>
</organism>
<reference evidence="2" key="1">
    <citation type="submission" date="2022-10" db="EMBL/GenBank/DDBJ databases">
        <title>The WGS of Solirubrobacter ginsenosidimutans DSM 21036.</title>
        <authorList>
            <person name="Jiang Z."/>
        </authorList>
    </citation>
    <scope>NUCLEOTIDE SEQUENCE</scope>
    <source>
        <strain evidence="2">DSM 21036</strain>
    </source>
</reference>
<dbReference type="SUPFAM" id="SSF52540">
    <property type="entry name" value="P-loop containing nucleoside triphosphate hydrolases"/>
    <property type="match status" value="1"/>
</dbReference>
<evidence type="ECO:0000259" key="1">
    <source>
        <dbReference type="Pfam" id="PF01935"/>
    </source>
</evidence>
<evidence type="ECO:0000313" key="3">
    <source>
        <dbReference type="Proteomes" id="UP001149140"/>
    </source>
</evidence>
<dbReference type="InterPro" id="IPR008571">
    <property type="entry name" value="HerA-like"/>
</dbReference>